<accession>A0A9P4SAH2</accession>
<dbReference type="Gene3D" id="3.30.70.3490">
    <property type="match status" value="1"/>
</dbReference>
<keyword evidence="5" id="KW-1185">Reference proteome</keyword>
<dbReference type="Gene3D" id="2.40.160.120">
    <property type="match status" value="1"/>
</dbReference>
<dbReference type="InterPro" id="IPR000648">
    <property type="entry name" value="Oxysterol-bd"/>
</dbReference>
<dbReference type="InterPro" id="IPR018494">
    <property type="entry name" value="Oxysterol-bd_CS"/>
</dbReference>
<dbReference type="Proteomes" id="UP000799429">
    <property type="component" value="Unassembled WGS sequence"/>
</dbReference>
<feature type="region of interest" description="Disordered" evidence="3">
    <location>
        <begin position="383"/>
        <end position="456"/>
    </location>
</feature>
<name>A0A9P4SAH2_9PEZI</name>
<dbReference type="GO" id="GO:0016020">
    <property type="term" value="C:membrane"/>
    <property type="evidence" value="ECO:0007669"/>
    <property type="project" value="TreeGrafter"/>
</dbReference>
<dbReference type="Pfam" id="PF01237">
    <property type="entry name" value="Oxysterol_BP"/>
    <property type="match status" value="1"/>
</dbReference>
<dbReference type="EMBL" id="MU006095">
    <property type="protein sequence ID" value="KAF2839027.1"/>
    <property type="molecule type" value="Genomic_DNA"/>
</dbReference>
<dbReference type="AlphaFoldDB" id="A0A9P4SAH2"/>
<dbReference type="GO" id="GO:0008142">
    <property type="term" value="F:oxysterol binding"/>
    <property type="evidence" value="ECO:0007669"/>
    <property type="project" value="TreeGrafter"/>
</dbReference>
<organism evidence="4 5">
    <name type="scientific">Patellaria atrata CBS 101060</name>
    <dbReference type="NCBI Taxonomy" id="1346257"/>
    <lineage>
        <taxon>Eukaryota</taxon>
        <taxon>Fungi</taxon>
        <taxon>Dikarya</taxon>
        <taxon>Ascomycota</taxon>
        <taxon>Pezizomycotina</taxon>
        <taxon>Dothideomycetes</taxon>
        <taxon>Dothideomycetes incertae sedis</taxon>
        <taxon>Patellariales</taxon>
        <taxon>Patellariaceae</taxon>
        <taxon>Patellaria</taxon>
    </lineage>
</organism>
<dbReference type="Gene3D" id="1.10.287.2720">
    <property type="match status" value="1"/>
</dbReference>
<dbReference type="OrthoDB" id="14833at2759"/>
<feature type="compositionally biased region" description="Basic and acidic residues" evidence="3">
    <location>
        <begin position="428"/>
        <end position="456"/>
    </location>
</feature>
<evidence type="ECO:0000313" key="5">
    <source>
        <dbReference type="Proteomes" id="UP000799429"/>
    </source>
</evidence>
<evidence type="ECO:0000256" key="1">
    <source>
        <dbReference type="ARBA" id="ARBA00008842"/>
    </source>
</evidence>
<proteinExistence type="inferred from homology"/>
<gene>
    <name evidence="4" type="ORF">M501DRAFT_992029</name>
</gene>
<reference evidence="4" key="1">
    <citation type="journal article" date="2020" name="Stud. Mycol.">
        <title>101 Dothideomycetes genomes: a test case for predicting lifestyles and emergence of pathogens.</title>
        <authorList>
            <person name="Haridas S."/>
            <person name="Albert R."/>
            <person name="Binder M."/>
            <person name="Bloem J."/>
            <person name="Labutti K."/>
            <person name="Salamov A."/>
            <person name="Andreopoulos B."/>
            <person name="Baker S."/>
            <person name="Barry K."/>
            <person name="Bills G."/>
            <person name="Bluhm B."/>
            <person name="Cannon C."/>
            <person name="Castanera R."/>
            <person name="Culley D."/>
            <person name="Daum C."/>
            <person name="Ezra D."/>
            <person name="Gonzalez J."/>
            <person name="Henrissat B."/>
            <person name="Kuo A."/>
            <person name="Liang C."/>
            <person name="Lipzen A."/>
            <person name="Lutzoni F."/>
            <person name="Magnuson J."/>
            <person name="Mondo S."/>
            <person name="Nolan M."/>
            <person name="Ohm R."/>
            <person name="Pangilinan J."/>
            <person name="Park H.-J."/>
            <person name="Ramirez L."/>
            <person name="Alfaro M."/>
            <person name="Sun H."/>
            <person name="Tritt A."/>
            <person name="Yoshinaga Y."/>
            <person name="Zwiers L.-H."/>
            <person name="Turgeon B."/>
            <person name="Goodwin S."/>
            <person name="Spatafora J."/>
            <person name="Crous P."/>
            <person name="Grigoriev I."/>
        </authorList>
    </citation>
    <scope>NUCLEOTIDE SEQUENCE</scope>
    <source>
        <strain evidence="4">CBS 101060</strain>
    </source>
</reference>
<evidence type="ECO:0000313" key="4">
    <source>
        <dbReference type="EMBL" id="KAF2839027.1"/>
    </source>
</evidence>
<dbReference type="PANTHER" id="PTHR10972">
    <property type="entry name" value="OXYSTEROL-BINDING PROTEIN-RELATED"/>
    <property type="match status" value="1"/>
</dbReference>
<evidence type="ECO:0000256" key="3">
    <source>
        <dbReference type="SAM" id="MobiDB-lite"/>
    </source>
</evidence>
<feature type="compositionally biased region" description="Basic and acidic residues" evidence="3">
    <location>
        <begin position="402"/>
        <end position="411"/>
    </location>
</feature>
<dbReference type="InterPro" id="IPR037239">
    <property type="entry name" value="OSBP_sf"/>
</dbReference>
<comment type="caution">
    <text evidence="4">The sequence shown here is derived from an EMBL/GenBank/DDBJ whole genome shotgun (WGS) entry which is preliminary data.</text>
</comment>
<evidence type="ECO:0000256" key="2">
    <source>
        <dbReference type="RuleBase" id="RU003844"/>
    </source>
</evidence>
<sequence length="470" mass="52769">MSTSTGPNNSGLKSFLASLSTVKGNLSNITAPPFLLAPHSTTSLPQYQANRPSLFVAPALEPRTDKRALLVLKRFLASLRGQQYAGSDESDGVKKPLNAFLGELFLGSFEEDGVGEIELVVEQVSHHPPVTACYLYNARHGVSSQGFAAQEVSFSGSVSVKQRGYTIVRLERFEEDYLVPLPDVKVKGVLGGVMYPEITGAYAIVGSSGFVSEIQFGEKGFLGGGERNGFEARVFAAEKREDVLFTVEGRWDERFTVRDGRTGETMEVYDTRTALTTQIRVADIAEQDPWESRRAWGCVIDAMKRSDMQATANEKSILENGQREMRNQEQAENRQWKPVFFKKVSKDRIYEKLAGMAKTNITVDREGGIWKVDLEAILNARRPFHDGMTPRNQRKSSNNEQSKLERSKNSETDCQSVMSTSDFEETQDEAKGDNPNHKEQREEQSMDKINHERERIQIEEFLRNKYSSAH</sequence>
<feature type="compositionally biased region" description="Polar residues" evidence="3">
    <location>
        <begin position="412"/>
        <end position="421"/>
    </location>
</feature>
<dbReference type="PANTHER" id="PTHR10972:SF92">
    <property type="entry name" value="OXYSTEROL BINDING PROTEIN"/>
    <property type="match status" value="1"/>
</dbReference>
<comment type="similarity">
    <text evidence="1 2">Belongs to the OSBP family.</text>
</comment>
<dbReference type="GO" id="GO:0005829">
    <property type="term" value="C:cytosol"/>
    <property type="evidence" value="ECO:0007669"/>
    <property type="project" value="TreeGrafter"/>
</dbReference>
<dbReference type="SUPFAM" id="SSF144000">
    <property type="entry name" value="Oxysterol-binding protein-like"/>
    <property type="match status" value="1"/>
</dbReference>
<protein>
    <submittedName>
        <fullName evidence="4">Oxysterol-binding protein</fullName>
    </submittedName>
</protein>
<dbReference type="PROSITE" id="PS01013">
    <property type="entry name" value="OSBP"/>
    <property type="match status" value="1"/>
</dbReference>